<proteinExistence type="predicted"/>
<dbReference type="OrthoDB" id="1936908at2759"/>
<reference evidence="1 2" key="1">
    <citation type="submission" date="2019-08" db="EMBL/GenBank/DDBJ databases">
        <title>Draft genome sequences of two oriental melons (Cucumis melo L. var makuwa).</title>
        <authorList>
            <person name="Kwon S.-Y."/>
        </authorList>
    </citation>
    <scope>NUCLEOTIDE SEQUENCE [LARGE SCALE GENOMIC DNA]</scope>
    <source>
        <strain evidence="2">cv. SW 3</strain>
        <tissue evidence="1">Leaf</tissue>
    </source>
</reference>
<evidence type="ECO:0000313" key="1">
    <source>
        <dbReference type="EMBL" id="KAA0051488.1"/>
    </source>
</evidence>
<protein>
    <submittedName>
        <fullName evidence="1">Gag-protease polyprotein</fullName>
    </submittedName>
</protein>
<organism evidence="1 2">
    <name type="scientific">Cucumis melo var. makuwa</name>
    <name type="common">Oriental melon</name>
    <dbReference type="NCBI Taxonomy" id="1194695"/>
    <lineage>
        <taxon>Eukaryota</taxon>
        <taxon>Viridiplantae</taxon>
        <taxon>Streptophyta</taxon>
        <taxon>Embryophyta</taxon>
        <taxon>Tracheophyta</taxon>
        <taxon>Spermatophyta</taxon>
        <taxon>Magnoliopsida</taxon>
        <taxon>eudicotyledons</taxon>
        <taxon>Gunneridae</taxon>
        <taxon>Pentapetalae</taxon>
        <taxon>rosids</taxon>
        <taxon>fabids</taxon>
        <taxon>Cucurbitales</taxon>
        <taxon>Cucurbitaceae</taxon>
        <taxon>Benincaseae</taxon>
        <taxon>Cucumis</taxon>
    </lineage>
</organism>
<accession>A0A5A7U892</accession>
<dbReference type="AlphaFoldDB" id="A0A5A7U892"/>
<dbReference type="Proteomes" id="UP000321393">
    <property type="component" value="Unassembled WGS sequence"/>
</dbReference>
<dbReference type="EMBL" id="SSTE01011259">
    <property type="protein sequence ID" value="KAA0051488.1"/>
    <property type="molecule type" value="Genomic_DNA"/>
</dbReference>
<evidence type="ECO:0000313" key="2">
    <source>
        <dbReference type="Proteomes" id="UP000321393"/>
    </source>
</evidence>
<name>A0A5A7U892_CUCMM</name>
<comment type="caution">
    <text evidence="1">The sequence shown here is derived from an EMBL/GenBank/DDBJ whole genome shotgun (WGS) entry which is preliminary data.</text>
</comment>
<gene>
    <name evidence="1" type="ORF">E6C27_scaffold174G00070</name>
</gene>
<sequence length="151" mass="17419">MLELPKSVITDDYNASKANVDNIFRRLSVKPRQAAPIHLLEGSSGGRGTGCVQPKEQPTVQTANLTTPFTQADLAAMEQWKYNLKTFDEILEDPTKTQMWLAFVETIFWYMRYPNNQKVQCVVFLLTDRGTTWWQTIERMLGSDINQITWE</sequence>